<evidence type="ECO:0000313" key="3">
    <source>
        <dbReference type="Proteomes" id="UP000756860"/>
    </source>
</evidence>
<dbReference type="InterPro" id="IPR041698">
    <property type="entry name" value="Methyltransf_25"/>
</dbReference>
<dbReference type="InterPro" id="IPR017031">
    <property type="entry name" value="Pre_MeTrfase_YjhP"/>
</dbReference>
<dbReference type="PANTHER" id="PTHR43464:SF3">
    <property type="entry name" value="SAM-DEPENDENT METHYLTRANSFERASE"/>
    <property type="match status" value="1"/>
</dbReference>
<dbReference type="RefSeq" id="WP_214176087.1">
    <property type="nucleotide sequence ID" value="NZ_JAHCVK010000007.1"/>
</dbReference>
<feature type="domain" description="Methyltransferase" evidence="1">
    <location>
        <begin position="40"/>
        <end position="134"/>
    </location>
</feature>
<dbReference type="PIRSF" id="PIRSF034653">
    <property type="entry name" value="Mtase_yjhp_prd"/>
    <property type="match status" value="1"/>
</dbReference>
<keyword evidence="3" id="KW-1185">Reference proteome</keyword>
<dbReference type="Pfam" id="PF13649">
    <property type="entry name" value="Methyltransf_25"/>
    <property type="match status" value="1"/>
</dbReference>
<dbReference type="EMBL" id="JAHCVK010000007">
    <property type="protein sequence ID" value="MBT0654077.1"/>
    <property type="molecule type" value="Genomic_DNA"/>
</dbReference>
<name>A0ABS5SHD6_9BACT</name>
<protein>
    <submittedName>
        <fullName evidence="2">Class I SAM-dependent methyltransferase</fullName>
    </submittedName>
</protein>
<keyword evidence="2" id="KW-0489">Methyltransferase</keyword>
<dbReference type="CDD" id="cd02440">
    <property type="entry name" value="AdoMet_MTases"/>
    <property type="match status" value="1"/>
</dbReference>
<keyword evidence="2" id="KW-0808">Transferase</keyword>
<evidence type="ECO:0000313" key="2">
    <source>
        <dbReference type="EMBL" id="MBT0654077.1"/>
    </source>
</evidence>
<accession>A0ABS5SHD6</accession>
<evidence type="ECO:0000259" key="1">
    <source>
        <dbReference type="Pfam" id="PF13649"/>
    </source>
</evidence>
<gene>
    <name evidence="2" type="ORF">KI810_13505</name>
</gene>
<organism evidence="2 3">
    <name type="scientific">Geomobilimonas luticola</name>
    <dbReference type="NCBI Taxonomy" id="1114878"/>
    <lineage>
        <taxon>Bacteria</taxon>
        <taxon>Pseudomonadati</taxon>
        <taxon>Thermodesulfobacteriota</taxon>
        <taxon>Desulfuromonadia</taxon>
        <taxon>Geobacterales</taxon>
        <taxon>Geobacteraceae</taxon>
        <taxon>Geomobilimonas</taxon>
    </lineage>
</organism>
<dbReference type="GO" id="GO:0032259">
    <property type="term" value="P:methylation"/>
    <property type="evidence" value="ECO:0007669"/>
    <property type="project" value="UniProtKB-KW"/>
</dbReference>
<dbReference type="GO" id="GO:0008168">
    <property type="term" value="F:methyltransferase activity"/>
    <property type="evidence" value="ECO:0007669"/>
    <property type="project" value="UniProtKB-KW"/>
</dbReference>
<dbReference type="InterPro" id="IPR029063">
    <property type="entry name" value="SAM-dependent_MTases_sf"/>
</dbReference>
<comment type="caution">
    <text evidence="2">The sequence shown here is derived from an EMBL/GenBank/DDBJ whole genome shotgun (WGS) entry which is preliminary data.</text>
</comment>
<dbReference type="Gene3D" id="3.40.50.150">
    <property type="entry name" value="Vaccinia Virus protein VP39"/>
    <property type="match status" value="1"/>
</dbReference>
<sequence>MDIPRIFNITERAHRIHNPFTPEKLATLGAALRLEAGARVLDLGSGSGEMLCTWARDHGVIGTGIDMSRLFTEQAKLRALELGVANHVEFIHGDAAGYVSDEKVSVAACVGATWIGEGVAGTIELLARSLRTGGIILIGEPYWRQLPPTEDVARGCLANSISDFLMLPELLASFGNLGYDVVEMVLADQDSWDRYEAAKWLTMRRWLEANPDDELAKEVRGQLTSEPGRYAAYTREYLGWGVFALMPRR</sequence>
<dbReference type="PANTHER" id="PTHR43464">
    <property type="entry name" value="METHYLTRANSFERASE"/>
    <property type="match status" value="1"/>
</dbReference>
<dbReference type="SUPFAM" id="SSF53335">
    <property type="entry name" value="S-adenosyl-L-methionine-dependent methyltransferases"/>
    <property type="match status" value="1"/>
</dbReference>
<proteinExistence type="predicted"/>
<reference evidence="2 3" key="1">
    <citation type="submission" date="2021-05" db="EMBL/GenBank/DDBJ databases">
        <title>The draft genome of Geobacter luticola JCM 17780.</title>
        <authorList>
            <person name="Xu Z."/>
            <person name="Masuda Y."/>
            <person name="Itoh H."/>
            <person name="Senoo K."/>
        </authorList>
    </citation>
    <scope>NUCLEOTIDE SEQUENCE [LARGE SCALE GENOMIC DNA]</scope>
    <source>
        <strain evidence="2 3">JCM 17780</strain>
    </source>
</reference>
<dbReference type="Proteomes" id="UP000756860">
    <property type="component" value="Unassembled WGS sequence"/>
</dbReference>